<dbReference type="Gene3D" id="3.20.20.60">
    <property type="entry name" value="Phosphoenolpyruvate-binding domains"/>
    <property type="match status" value="1"/>
</dbReference>
<protein>
    <submittedName>
        <fullName evidence="5">2-keto-3-deoxy-L-rhamnonate aldolase</fullName>
        <ecNumber evidence="5">4.1.2.53</ecNumber>
    </submittedName>
</protein>
<comment type="similarity">
    <text evidence="1">Belongs to the HpcH/HpaI aldolase family.</text>
</comment>
<sequence length="265" mass="29011">MESTFSAKEVALRNSKTLAKVRAGKPVRMCSFGHFIPAYIPMAADSGFDCVWLDAEHRAFTDREIQTLLAYCHRFDIDCMLRPPTLEKSRLYRYLEDGATGLMIPHVSTADRARELVQAVKFPPLGDRGQDGVGMDAGFLSRGDEYVEHANRETFLVVQIETPQAVENIDAIAAVPGVDGMFIGPGDLGLRIRRTETTVTIAQANAEVAAAAARYGKFWGGPGLSLENIQHLYGLGAQMIAHGNDYDGLLAMVRKSSAELDAIYD</sequence>
<evidence type="ECO:0000256" key="3">
    <source>
        <dbReference type="ARBA" id="ARBA00023239"/>
    </source>
</evidence>
<dbReference type="InterPro" id="IPR005000">
    <property type="entry name" value="Aldolase/citrate-lyase_domain"/>
</dbReference>
<proteinExistence type="inferred from homology"/>
<dbReference type="Pfam" id="PF03328">
    <property type="entry name" value="HpcH_HpaI"/>
    <property type="match status" value="1"/>
</dbReference>
<dbReference type="Proteomes" id="UP000315082">
    <property type="component" value="Chromosome"/>
</dbReference>
<dbReference type="EC" id="4.1.2.53" evidence="5"/>
<name>A0A518JQD8_9BACT</name>
<evidence type="ECO:0000259" key="4">
    <source>
        <dbReference type="Pfam" id="PF03328"/>
    </source>
</evidence>
<dbReference type="GO" id="GO:0005737">
    <property type="term" value="C:cytoplasm"/>
    <property type="evidence" value="ECO:0007669"/>
    <property type="project" value="TreeGrafter"/>
</dbReference>
<evidence type="ECO:0000256" key="2">
    <source>
        <dbReference type="ARBA" id="ARBA00022723"/>
    </source>
</evidence>
<accession>A0A518JQD8</accession>
<dbReference type="SUPFAM" id="SSF51621">
    <property type="entry name" value="Phosphoenolpyruvate/pyruvate domain"/>
    <property type="match status" value="1"/>
</dbReference>
<keyword evidence="6" id="KW-1185">Reference proteome</keyword>
<organism evidence="5 6">
    <name type="scientific">Rosistilla carotiformis</name>
    <dbReference type="NCBI Taxonomy" id="2528017"/>
    <lineage>
        <taxon>Bacteria</taxon>
        <taxon>Pseudomonadati</taxon>
        <taxon>Planctomycetota</taxon>
        <taxon>Planctomycetia</taxon>
        <taxon>Pirellulales</taxon>
        <taxon>Pirellulaceae</taxon>
        <taxon>Rosistilla</taxon>
    </lineage>
</organism>
<dbReference type="PANTHER" id="PTHR30502:SF0">
    <property type="entry name" value="PHOSPHOENOLPYRUVATE CARBOXYLASE FAMILY PROTEIN"/>
    <property type="match status" value="1"/>
</dbReference>
<keyword evidence="2" id="KW-0479">Metal-binding</keyword>
<dbReference type="EMBL" id="CP036348">
    <property type="protein sequence ID" value="QDV67752.1"/>
    <property type="molecule type" value="Genomic_DNA"/>
</dbReference>
<reference evidence="5 6" key="1">
    <citation type="submission" date="2019-02" db="EMBL/GenBank/DDBJ databases">
        <title>Deep-cultivation of Planctomycetes and their phenomic and genomic characterization uncovers novel biology.</title>
        <authorList>
            <person name="Wiegand S."/>
            <person name="Jogler M."/>
            <person name="Boedeker C."/>
            <person name="Pinto D."/>
            <person name="Vollmers J."/>
            <person name="Rivas-Marin E."/>
            <person name="Kohn T."/>
            <person name="Peeters S.H."/>
            <person name="Heuer A."/>
            <person name="Rast P."/>
            <person name="Oberbeckmann S."/>
            <person name="Bunk B."/>
            <person name="Jeske O."/>
            <person name="Meyerdierks A."/>
            <person name="Storesund J.E."/>
            <person name="Kallscheuer N."/>
            <person name="Luecker S."/>
            <person name="Lage O.M."/>
            <person name="Pohl T."/>
            <person name="Merkel B.J."/>
            <person name="Hornburger P."/>
            <person name="Mueller R.-W."/>
            <person name="Bruemmer F."/>
            <person name="Labrenz M."/>
            <person name="Spormann A.M."/>
            <person name="Op den Camp H."/>
            <person name="Overmann J."/>
            <person name="Amann R."/>
            <person name="Jetten M.S.M."/>
            <person name="Mascher T."/>
            <person name="Medema M.H."/>
            <person name="Devos D.P."/>
            <person name="Kaster A.-K."/>
            <person name="Ovreas L."/>
            <person name="Rohde M."/>
            <person name="Galperin M.Y."/>
            <person name="Jogler C."/>
        </authorList>
    </citation>
    <scope>NUCLEOTIDE SEQUENCE [LARGE SCALE GENOMIC DNA]</scope>
    <source>
        <strain evidence="5 6">Poly24</strain>
    </source>
</reference>
<dbReference type="AlphaFoldDB" id="A0A518JQD8"/>
<dbReference type="InterPro" id="IPR040442">
    <property type="entry name" value="Pyrv_kinase-like_dom_sf"/>
</dbReference>
<dbReference type="GO" id="GO:0106099">
    <property type="term" value="F:2-keto-3-deoxy-L-rhamnonate aldolase activity"/>
    <property type="evidence" value="ECO:0007669"/>
    <property type="project" value="UniProtKB-EC"/>
</dbReference>
<gene>
    <name evidence="5" type="primary">rhmA_1</name>
    <name evidence="5" type="ORF">Poly24_14560</name>
</gene>
<keyword evidence="3 5" id="KW-0456">Lyase</keyword>
<feature type="domain" description="HpcH/HpaI aldolase/citrate lyase" evidence="4">
    <location>
        <begin position="37"/>
        <end position="245"/>
    </location>
</feature>
<evidence type="ECO:0000256" key="1">
    <source>
        <dbReference type="ARBA" id="ARBA00005568"/>
    </source>
</evidence>
<dbReference type="GO" id="GO:0046872">
    <property type="term" value="F:metal ion binding"/>
    <property type="evidence" value="ECO:0007669"/>
    <property type="project" value="UniProtKB-KW"/>
</dbReference>
<dbReference type="InterPro" id="IPR050251">
    <property type="entry name" value="HpcH-HpaI_aldolase"/>
</dbReference>
<dbReference type="KEGG" id="rcf:Poly24_14560"/>
<dbReference type="InterPro" id="IPR015813">
    <property type="entry name" value="Pyrv/PenolPyrv_kinase-like_dom"/>
</dbReference>
<dbReference type="PANTHER" id="PTHR30502">
    <property type="entry name" value="2-KETO-3-DEOXY-L-RHAMNONATE ALDOLASE"/>
    <property type="match status" value="1"/>
</dbReference>
<evidence type="ECO:0000313" key="6">
    <source>
        <dbReference type="Proteomes" id="UP000315082"/>
    </source>
</evidence>
<evidence type="ECO:0000313" key="5">
    <source>
        <dbReference type="EMBL" id="QDV67752.1"/>
    </source>
</evidence>